<sequence>MASRDNTAPDTLLSDKYPNAYRDFYPGPACIYKTGPDWPARQDGGDWGYGYPLRREARPVYNHPITAKWLLNIGERIFKHLDFLHVSWSSINPLAYAVEVEAKPFCPLLISIGVTPNSLPYDAAYAAAHDSKGILVEEGFPDIEVAIVESASARYSGTSSDFLMLTPNLWPGVRDLVRPFTALLGVPIALLDHPDLGGTGGLVFHLGKDSGDKPIIGLLTCAHVALPSTVYGTLLKSGCTMDKVPRIEYIALGEAGYKEVVEAMDDVIEGERNDIKVWTDAALKQEEASLAGDREEGQSCKGPAQKRRGVEEEDVTLRIDSAQRKISRVEALRTEVRNNRATPSQRLLGSLLYSAPLRVSLPDQFASDWAMIAIDQSKIHQFAGNGMYIGDLKKTDFCRLLYSPEQAESTNLGMYPAHGLLQVTGVVEDDEIRNPRTLDEHGEPCLLAIKNGASTGTTIGRVNGIESFVRTFAGDEEVTTREIAVVGYRRHHSHYIPRFSHEGDSGAIVVSRDGRIVGLLNGGNPGRTDISFITPYWWLERQIKEHIVNNVGLVFDISNKTRLYPEFKTGAMQIQYNRFGIPGRTSQPPFPANTKGMFYYKQSAIAPTVIGELRFRLCDDISSFDVGKDLCLPSGLPWYLPSDSILTFPTHNALLVQLFEEGLLRPAAMSFVDKHGTAILHGLRQPFALNIGETITTICFNTGKEEVKHQMRCLFTNGRDSGPLYTGRAVVQFEKYPLEDIGSHAKHKPLFALRFLEFLTPVTKIAHQDSAMVQHLEPGQYLKRRTRAGVYQTWGYTPYRAKTQAALSEWAKRSLVPEEGP</sequence>
<feature type="region of interest" description="Disordered" evidence="1">
    <location>
        <begin position="288"/>
        <end position="312"/>
    </location>
</feature>
<dbReference type="EMBL" id="JAACJJ010000057">
    <property type="protein sequence ID" value="KAF5310844.1"/>
    <property type="molecule type" value="Genomic_DNA"/>
</dbReference>
<keyword evidence="3" id="KW-1185">Reference proteome</keyword>
<feature type="compositionally biased region" description="Basic and acidic residues" evidence="1">
    <location>
        <begin position="288"/>
        <end position="298"/>
    </location>
</feature>
<organism evidence="2 3">
    <name type="scientific">Psilocybe cf. subviscida</name>
    <dbReference type="NCBI Taxonomy" id="2480587"/>
    <lineage>
        <taxon>Eukaryota</taxon>
        <taxon>Fungi</taxon>
        <taxon>Dikarya</taxon>
        <taxon>Basidiomycota</taxon>
        <taxon>Agaricomycotina</taxon>
        <taxon>Agaricomycetes</taxon>
        <taxon>Agaricomycetidae</taxon>
        <taxon>Agaricales</taxon>
        <taxon>Agaricineae</taxon>
        <taxon>Strophariaceae</taxon>
        <taxon>Psilocybe</taxon>
    </lineage>
</organism>
<dbReference type="OrthoDB" id="5424209at2759"/>
<evidence type="ECO:0000313" key="3">
    <source>
        <dbReference type="Proteomes" id="UP000567179"/>
    </source>
</evidence>
<protein>
    <submittedName>
        <fullName evidence="2">Uncharacterized protein</fullName>
    </submittedName>
</protein>
<evidence type="ECO:0000313" key="2">
    <source>
        <dbReference type="EMBL" id="KAF5310844.1"/>
    </source>
</evidence>
<gene>
    <name evidence="2" type="ORF">D9619_008006</name>
</gene>
<reference evidence="2 3" key="1">
    <citation type="journal article" date="2020" name="ISME J.">
        <title>Uncovering the hidden diversity of litter-decomposition mechanisms in mushroom-forming fungi.</title>
        <authorList>
            <person name="Floudas D."/>
            <person name="Bentzer J."/>
            <person name="Ahren D."/>
            <person name="Johansson T."/>
            <person name="Persson P."/>
            <person name="Tunlid A."/>
        </authorList>
    </citation>
    <scope>NUCLEOTIDE SEQUENCE [LARGE SCALE GENOMIC DNA]</scope>
    <source>
        <strain evidence="2 3">CBS 101986</strain>
    </source>
</reference>
<dbReference type="AlphaFoldDB" id="A0A8H5ESL1"/>
<comment type="caution">
    <text evidence="2">The sequence shown here is derived from an EMBL/GenBank/DDBJ whole genome shotgun (WGS) entry which is preliminary data.</text>
</comment>
<name>A0A8H5ESL1_9AGAR</name>
<evidence type="ECO:0000256" key="1">
    <source>
        <dbReference type="SAM" id="MobiDB-lite"/>
    </source>
</evidence>
<dbReference type="Proteomes" id="UP000567179">
    <property type="component" value="Unassembled WGS sequence"/>
</dbReference>
<proteinExistence type="predicted"/>
<accession>A0A8H5ESL1</accession>